<reference evidence="3 4" key="1">
    <citation type="submission" date="2019-10" db="EMBL/GenBank/DDBJ databases">
        <authorList>
            <person name="Palmer J.M."/>
        </authorList>
    </citation>
    <scope>NUCLEOTIDE SEQUENCE [LARGE SCALE GENOMIC DNA]</scope>
    <source>
        <strain evidence="3 4">TWF694</strain>
    </source>
</reference>
<dbReference type="EMBL" id="JAVHJO010000010">
    <property type="protein sequence ID" value="KAK6535329.1"/>
    <property type="molecule type" value="Genomic_DNA"/>
</dbReference>
<gene>
    <name evidence="3" type="ORF">TWF694_001792</name>
</gene>
<accession>A0AAV9X3K4</accession>
<dbReference type="Gene3D" id="1.10.357.40">
    <property type="entry name" value="YbiA-like"/>
    <property type="match status" value="1"/>
</dbReference>
<evidence type="ECO:0000256" key="1">
    <source>
        <dbReference type="SAM" id="SignalP"/>
    </source>
</evidence>
<keyword evidence="4" id="KW-1185">Reference proteome</keyword>
<proteinExistence type="predicted"/>
<organism evidence="3 4">
    <name type="scientific">Orbilia ellipsospora</name>
    <dbReference type="NCBI Taxonomy" id="2528407"/>
    <lineage>
        <taxon>Eukaryota</taxon>
        <taxon>Fungi</taxon>
        <taxon>Dikarya</taxon>
        <taxon>Ascomycota</taxon>
        <taxon>Pezizomycotina</taxon>
        <taxon>Orbiliomycetes</taxon>
        <taxon>Orbiliales</taxon>
        <taxon>Orbiliaceae</taxon>
        <taxon>Orbilia</taxon>
    </lineage>
</organism>
<dbReference type="InterPro" id="IPR037238">
    <property type="entry name" value="YbiA-like_sf"/>
</dbReference>
<protein>
    <recommendedName>
        <fullName evidence="2">NADAR domain-containing protein</fullName>
    </recommendedName>
</protein>
<feature type="domain" description="NADAR" evidence="2">
    <location>
        <begin position="51"/>
        <end position="208"/>
    </location>
</feature>
<sequence>MLRSRLVLGSQLLLLHSPRSKAAPDKIGSLQINIKMSSSSNTNIDTDNGIYFWKPEQRYGYLGQWYPSVFKEISNDGKEIVYQNAEQYMMHQKGVLFAPDDPVTAEILTAELHPATIKALGRQVPNFDEETWGKKRYEIVVKGNYLKFTQNEDLKKELLETGNKELVEASPRDRIWGVGFGAVNAPKQRARWGLNLLGKALMEVRETIQKEEEDSK</sequence>
<evidence type="ECO:0000259" key="2">
    <source>
        <dbReference type="Pfam" id="PF08719"/>
    </source>
</evidence>
<dbReference type="CDD" id="cd15457">
    <property type="entry name" value="NADAR"/>
    <property type="match status" value="1"/>
</dbReference>
<feature type="chain" id="PRO_5044716754" description="NADAR domain-containing protein" evidence="1">
    <location>
        <begin position="23"/>
        <end position="216"/>
    </location>
</feature>
<dbReference type="Proteomes" id="UP001365542">
    <property type="component" value="Unassembled WGS sequence"/>
</dbReference>
<keyword evidence="1" id="KW-0732">Signal</keyword>
<evidence type="ECO:0000313" key="4">
    <source>
        <dbReference type="Proteomes" id="UP001365542"/>
    </source>
</evidence>
<feature type="signal peptide" evidence="1">
    <location>
        <begin position="1"/>
        <end position="22"/>
    </location>
</feature>
<dbReference type="NCBIfam" id="TIGR02464">
    <property type="entry name" value="ribofla_fusion"/>
    <property type="match status" value="1"/>
</dbReference>
<dbReference type="EMBL" id="JAVHJO010000010">
    <property type="protein sequence ID" value="KAK6535330.1"/>
    <property type="molecule type" value="Genomic_DNA"/>
</dbReference>
<evidence type="ECO:0000313" key="3">
    <source>
        <dbReference type="EMBL" id="KAK6535329.1"/>
    </source>
</evidence>
<dbReference type="Pfam" id="PF08719">
    <property type="entry name" value="NADAR"/>
    <property type="match status" value="1"/>
</dbReference>
<dbReference type="SUPFAM" id="SSF143990">
    <property type="entry name" value="YbiA-like"/>
    <property type="match status" value="1"/>
</dbReference>
<dbReference type="AlphaFoldDB" id="A0AAV9X3K4"/>
<name>A0AAV9X3K4_9PEZI</name>
<dbReference type="InterPro" id="IPR012816">
    <property type="entry name" value="NADAR"/>
</dbReference>
<comment type="caution">
    <text evidence="3">The sequence shown here is derived from an EMBL/GenBank/DDBJ whole genome shotgun (WGS) entry which is preliminary data.</text>
</comment>